<name>A0A7W6EUG0_9SPHN</name>
<reference evidence="1 2" key="1">
    <citation type="submission" date="2020-08" db="EMBL/GenBank/DDBJ databases">
        <title>Genomic Encyclopedia of Type Strains, Phase IV (KMG-IV): sequencing the most valuable type-strain genomes for metagenomic binning, comparative biology and taxonomic classification.</title>
        <authorList>
            <person name="Goeker M."/>
        </authorList>
    </citation>
    <scope>NUCLEOTIDE SEQUENCE [LARGE SCALE GENOMIC DNA]</scope>
    <source>
        <strain evidence="1 2">DSM 14552</strain>
    </source>
</reference>
<evidence type="ECO:0008006" key="3">
    <source>
        <dbReference type="Google" id="ProtNLM"/>
    </source>
</evidence>
<accession>A0A7W6EUG0</accession>
<protein>
    <recommendedName>
        <fullName evidence="3">Phage tail assembly protein</fullName>
    </recommendedName>
</protein>
<dbReference type="RefSeq" id="WP_183611084.1">
    <property type="nucleotide sequence ID" value="NZ_JACICY010000001.1"/>
</dbReference>
<evidence type="ECO:0000313" key="1">
    <source>
        <dbReference type="EMBL" id="MBB3858875.1"/>
    </source>
</evidence>
<comment type="caution">
    <text evidence="1">The sequence shown here is derived from an EMBL/GenBank/DDBJ whole genome shotgun (WGS) entry which is preliminary data.</text>
</comment>
<dbReference type="EMBL" id="JACICY010000001">
    <property type="protein sequence ID" value="MBB3858875.1"/>
    <property type="molecule type" value="Genomic_DNA"/>
</dbReference>
<sequence>MFKVVAVPKFTRPVQVLVPTDGGHIEQSFKATFIVEDVEKLSEIQDEGGQKAVLQRVVCHMDDLVGDDDQALPYSDTLRDQLIGIPYVRIALFQTYLTAVTKAKTGN</sequence>
<dbReference type="AlphaFoldDB" id="A0A7W6EUG0"/>
<dbReference type="Proteomes" id="UP000562395">
    <property type="component" value="Unassembled WGS sequence"/>
</dbReference>
<organism evidence="1 2">
    <name type="scientific">Novosphingobium hassiacum</name>
    <dbReference type="NCBI Taxonomy" id="173676"/>
    <lineage>
        <taxon>Bacteria</taxon>
        <taxon>Pseudomonadati</taxon>
        <taxon>Pseudomonadota</taxon>
        <taxon>Alphaproteobacteria</taxon>
        <taxon>Sphingomonadales</taxon>
        <taxon>Sphingomonadaceae</taxon>
        <taxon>Novosphingobium</taxon>
    </lineage>
</organism>
<gene>
    <name evidence="1" type="ORF">GGQ88_000115</name>
</gene>
<proteinExistence type="predicted"/>
<keyword evidence="2" id="KW-1185">Reference proteome</keyword>
<evidence type="ECO:0000313" key="2">
    <source>
        <dbReference type="Proteomes" id="UP000562395"/>
    </source>
</evidence>